<evidence type="ECO:0000256" key="2">
    <source>
        <dbReference type="ARBA" id="ARBA00008220"/>
    </source>
</evidence>
<dbReference type="PIRSF" id="PIRSF006060">
    <property type="entry name" value="AA_transporter"/>
    <property type="match status" value="1"/>
</dbReference>
<dbReference type="EMBL" id="VIKU02000001">
    <property type="protein sequence ID" value="NHF58546.1"/>
    <property type="molecule type" value="Genomic_DNA"/>
</dbReference>
<reference evidence="10" key="2">
    <citation type="submission" date="2020-03" db="EMBL/GenBank/DDBJ databases">
        <title>Flavobacteriaceae bacterium strain TP-CH-4, a member of the family Flavobacteriaceae isolated from a deep-sea seamount.</title>
        <authorList>
            <person name="Zhang D.-C."/>
        </authorList>
    </citation>
    <scope>NUCLEOTIDE SEQUENCE</scope>
    <source>
        <strain evidence="10">TP-CH-4</strain>
    </source>
</reference>
<evidence type="ECO:0000256" key="4">
    <source>
        <dbReference type="ARBA" id="ARBA00022475"/>
    </source>
</evidence>
<protein>
    <recommendedName>
        <fullName evidence="3">Arginine/agmatine antiporter</fullName>
    </recommendedName>
</protein>
<dbReference type="PANTHER" id="PTHR42770">
    <property type="entry name" value="AMINO ACID TRANSPORTER-RELATED"/>
    <property type="match status" value="1"/>
</dbReference>
<name>A0A967E9K1_9FLAO</name>
<dbReference type="Proteomes" id="UP000707206">
    <property type="component" value="Unassembled WGS sequence"/>
</dbReference>
<keyword evidence="4" id="KW-1003">Cell membrane</keyword>
<keyword evidence="5 9" id="KW-0812">Transmembrane</keyword>
<comment type="caution">
    <text evidence="10">The sequence shown here is derived from an EMBL/GenBank/DDBJ whole genome shotgun (WGS) entry which is preliminary data.</text>
</comment>
<feature type="transmembrane region" description="Helical" evidence="9">
    <location>
        <begin position="322"/>
        <end position="340"/>
    </location>
</feature>
<evidence type="ECO:0000256" key="6">
    <source>
        <dbReference type="ARBA" id="ARBA00022989"/>
    </source>
</evidence>
<comment type="subcellular location">
    <subcellularLocation>
        <location evidence="1">Cell membrane</location>
        <topology evidence="1">Multi-pass membrane protein</topology>
    </subcellularLocation>
</comment>
<dbReference type="PANTHER" id="PTHR42770:SF18">
    <property type="entry name" value="ARGININE_AGMATINE ANTIPORTER"/>
    <property type="match status" value="1"/>
</dbReference>
<organism evidence="10 11">
    <name type="scientific">Pelagihabitans pacificus</name>
    <dbReference type="NCBI Taxonomy" id="2696054"/>
    <lineage>
        <taxon>Bacteria</taxon>
        <taxon>Pseudomonadati</taxon>
        <taxon>Bacteroidota</taxon>
        <taxon>Flavobacteriia</taxon>
        <taxon>Flavobacteriales</taxon>
        <taxon>Flavobacteriaceae</taxon>
        <taxon>Pelagihabitans</taxon>
    </lineage>
</organism>
<evidence type="ECO:0000256" key="5">
    <source>
        <dbReference type="ARBA" id="ARBA00022692"/>
    </source>
</evidence>
<evidence type="ECO:0000256" key="8">
    <source>
        <dbReference type="ARBA" id="ARBA00045636"/>
    </source>
</evidence>
<comment type="similarity">
    <text evidence="2">Belongs to the amino acid-polyamine-organocation (APC) superfamily. Basic amino acid/polyamine antiporter (APA) (TC 2.A.3.2) family.</text>
</comment>
<dbReference type="Gene3D" id="1.20.1740.10">
    <property type="entry name" value="Amino acid/polyamine transporter I"/>
    <property type="match status" value="1"/>
</dbReference>
<dbReference type="InterPro" id="IPR050367">
    <property type="entry name" value="APC_superfamily"/>
</dbReference>
<feature type="transmembrane region" description="Helical" evidence="9">
    <location>
        <begin position="153"/>
        <end position="176"/>
    </location>
</feature>
<dbReference type="InterPro" id="IPR002293">
    <property type="entry name" value="AA/rel_permease1"/>
</dbReference>
<feature type="transmembrane region" description="Helical" evidence="9">
    <location>
        <begin position="277"/>
        <end position="296"/>
    </location>
</feature>
<comment type="function">
    <text evidence="8">Major component of the acid-resistance (AR) system allowing enteric pathogens to survive the acidic environment in the stomach. Exchanges extracellular arginine for its intracellular decarboxylation product agmatine (Agm) thereby expelling intracellular protons. Probably undergoes several conformational states in order to translocate the substrate across the membrane; keeps the substrate accessible to only 1 side of the membrane at a time by opening and closing 3 membrane-internal gates.</text>
</comment>
<evidence type="ECO:0000313" key="10">
    <source>
        <dbReference type="EMBL" id="NHF58546.1"/>
    </source>
</evidence>
<feature type="transmembrane region" description="Helical" evidence="9">
    <location>
        <begin position="124"/>
        <end position="141"/>
    </location>
</feature>
<feature type="transmembrane region" description="Helical" evidence="9">
    <location>
        <begin position="228"/>
        <end position="250"/>
    </location>
</feature>
<dbReference type="GO" id="GO:0005886">
    <property type="term" value="C:plasma membrane"/>
    <property type="evidence" value="ECO:0007669"/>
    <property type="project" value="UniProtKB-SubCell"/>
</dbReference>
<dbReference type="Pfam" id="PF13520">
    <property type="entry name" value="AA_permease_2"/>
    <property type="match status" value="1"/>
</dbReference>
<evidence type="ECO:0000256" key="9">
    <source>
        <dbReference type="SAM" id="Phobius"/>
    </source>
</evidence>
<evidence type="ECO:0000256" key="7">
    <source>
        <dbReference type="ARBA" id="ARBA00023136"/>
    </source>
</evidence>
<gene>
    <name evidence="10" type="ORF">FK220_004305</name>
</gene>
<keyword evidence="6 9" id="KW-1133">Transmembrane helix</keyword>
<sequence length="437" mass="46987">MNSKKGKKLGLWMSTSLVIGNMIGAGVFLMPSALASFGGISIIGWLVSSLGALLLAMVFGKLSTMVINKSGGPYAFAKVGFGDYVGFLVAWGYWISVWVANSAIAVAFVSALSVFFPILERNPLVAVLVSLSAIWVLTWVNTRGVRTSGKIQVVTTMLKLVPIVVIIIGGFFFFNFDNFMPFNSSGQSSFSAIAVTGTMTLYAFLGLESATVPADKVVDAEKTIPRATILGTIVTTVIYILSTIVVMGMIPLDRLAESPAPFADAMQIMSGKIGAEFVAAGAAIASFGALNGWILIQSQVARATAQDRLFPKIFRKENKMGVPVWSLIIGSVLSSILILMNYSEGLVAQFRFMILLSTLCCLVPYLFSAAAYVSIAVHRSSKGNSVISIFVLGSLAFAYALWAIYGAGEKSVFWGFILLLLGTPFYVWMKWKNKDGY</sequence>
<keyword evidence="7 9" id="KW-0472">Membrane</keyword>
<feature type="transmembrane region" description="Helical" evidence="9">
    <location>
        <begin position="385"/>
        <end position="405"/>
    </location>
</feature>
<feature type="transmembrane region" description="Helical" evidence="9">
    <location>
        <begin position="188"/>
        <end position="207"/>
    </location>
</feature>
<evidence type="ECO:0000256" key="1">
    <source>
        <dbReference type="ARBA" id="ARBA00004651"/>
    </source>
</evidence>
<feature type="transmembrane region" description="Helical" evidence="9">
    <location>
        <begin position="85"/>
        <end position="118"/>
    </location>
</feature>
<keyword evidence="11" id="KW-1185">Reference proteome</keyword>
<dbReference type="AlphaFoldDB" id="A0A967E9K1"/>
<feature type="transmembrane region" description="Helical" evidence="9">
    <location>
        <begin position="9"/>
        <end position="30"/>
    </location>
</feature>
<reference evidence="10" key="1">
    <citation type="submission" date="2019-07" db="EMBL/GenBank/DDBJ databases">
        <authorList>
            <person name="De-Chao Zhang Q."/>
        </authorList>
    </citation>
    <scope>NUCLEOTIDE SEQUENCE</scope>
    <source>
        <strain evidence="10">TP-CH-4</strain>
    </source>
</reference>
<accession>A0A967E9K1</accession>
<feature type="transmembrane region" description="Helical" evidence="9">
    <location>
        <begin position="352"/>
        <end position="373"/>
    </location>
</feature>
<dbReference type="RefSeq" id="WP_152573033.1">
    <property type="nucleotide sequence ID" value="NZ_VIKU02000001.1"/>
</dbReference>
<feature type="transmembrane region" description="Helical" evidence="9">
    <location>
        <begin position="42"/>
        <end position="64"/>
    </location>
</feature>
<evidence type="ECO:0000313" key="11">
    <source>
        <dbReference type="Proteomes" id="UP000707206"/>
    </source>
</evidence>
<feature type="transmembrane region" description="Helical" evidence="9">
    <location>
        <begin position="411"/>
        <end position="429"/>
    </location>
</feature>
<dbReference type="GO" id="GO:0022857">
    <property type="term" value="F:transmembrane transporter activity"/>
    <property type="evidence" value="ECO:0007669"/>
    <property type="project" value="InterPro"/>
</dbReference>
<evidence type="ECO:0000256" key="3">
    <source>
        <dbReference type="ARBA" id="ARBA00021069"/>
    </source>
</evidence>
<proteinExistence type="inferred from homology"/>